<evidence type="ECO:0000313" key="6">
    <source>
        <dbReference type="Proteomes" id="UP000754710"/>
    </source>
</evidence>
<sequence length="424" mass="44968">MNPHGDTIRRTRRGRRLALMSVGAAATMMLAACGGGSGFEDQGAAAEQKSDAPISVLIGSSGDAETKAVEDSVKSWSDESGVKAEVQVASDLNQQLAQGFAGGEPPDVFYLSTDSLASYASNGSLEPYAADLENADAFFPSLREAFTYDDEFWCAPKDFSTLALVINTKLWDQAGLTDADIPTDWDGLRAAAEKLTKGKQVGLVFGPEYQRIGTFFEQNGGGLTNDEGTEATVNSPENVEALTFVKDMMKDGVAAYSSDVGAGWGGEAFGKELGAMTIEGNWIEGAMKNDFPGVDYKVVKLPAGPAGEATLQYTNCWGVAAQSDNIDGAKSLVEHLTTPEQQMAFAEAFGVMPSVEEVADEWRAKYPDLAAFIDGADTAANLPTQEGAADVISEMNAQLATLKDKEPQQILDSVQKNMEAVVSQ</sequence>
<accession>A0ABS7RPK7</accession>
<comment type="similarity">
    <text evidence="1">Belongs to the bacterial solute-binding protein 1 family.</text>
</comment>
<gene>
    <name evidence="5" type="ORF">K1X13_14205</name>
</gene>
<dbReference type="Pfam" id="PF13416">
    <property type="entry name" value="SBP_bac_8"/>
    <property type="match status" value="1"/>
</dbReference>
<evidence type="ECO:0000256" key="2">
    <source>
        <dbReference type="ARBA" id="ARBA00022448"/>
    </source>
</evidence>
<feature type="chain" id="PRO_5045365071" evidence="4">
    <location>
        <begin position="32"/>
        <end position="424"/>
    </location>
</feature>
<keyword evidence="6" id="KW-1185">Reference proteome</keyword>
<reference evidence="5 6" key="1">
    <citation type="submission" date="2021-08" db="EMBL/GenBank/DDBJ databases">
        <title>Nocardioides bacterium WL0053 sp. nov., isolated from the sediment.</title>
        <authorList>
            <person name="Wang L."/>
            <person name="Zhang D."/>
            <person name="Zhang A."/>
        </authorList>
    </citation>
    <scope>NUCLEOTIDE SEQUENCE [LARGE SCALE GENOMIC DNA]</scope>
    <source>
        <strain evidence="5 6">WL0053</strain>
    </source>
</reference>
<dbReference type="EMBL" id="JAIEZQ010000002">
    <property type="protein sequence ID" value="MBY9075983.1"/>
    <property type="molecule type" value="Genomic_DNA"/>
</dbReference>
<dbReference type="RefSeq" id="WP_221025672.1">
    <property type="nucleotide sequence ID" value="NZ_JAIEZQ010000002.1"/>
</dbReference>
<dbReference type="Proteomes" id="UP000754710">
    <property type="component" value="Unassembled WGS sequence"/>
</dbReference>
<feature type="signal peptide" evidence="4">
    <location>
        <begin position="1"/>
        <end position="31"/>
    </location>
</feature>
<dbReference type="SUPFAM" id="SSF53850">
    <property type="entry name" value="Periplasmic binding protein-like II"/>
    <property type="match status" value="1"/>
</dbReference>
<keyword evidence="2" id="KW-0813">Transport</keyword>
<dbReference type="Gene3D" id="3.40.190.10">
    <property type="entry name" value="Periplasmic binding protein-like II"/>
    <property type="match status" value="1"/>
</dbReference>
<dbReference type="PANTHER" id="PTHR30061:SF50">
    <property type="entry name" value="MALTOSE_MALTODEXTRIN-BINDING PERIPLASMIC PROTEIN"/>
    <property type="match status" value="1"/>
</dbReference>
<proteinExistence type="inferred from homology"/>
<keyword evidence="3 4" id="KW-0732">Signal</keyword>
<evidence type="ECO:0000256" key="3">
    <source>
        <dbReference type="ARBA" id="ARBA00022729"/>
    </source>
</evidence>
<dbReference type="InterPro" id="IPR006059">
    <property type="entry name" value="SBP"/>
</dbReference>
<evidence type="ECO:0000256" key="4">
    <source>
        <dbReference type="SAM" id="SignalP"/>
    </source>
</evidence>
<protein>
    <submittedName>
        <fullName evidence="5">Extracellular solute-binding protein</fullName>
    </submittedName>
</protein>
<dbReference type="PANTHER" id="PTHR30061">
    <property type="entry name" value="MALTOSE-BINDING PERIPLASMIC PROTEIN"/>
    <property type="match status" value="1"/>
</dbReference>
<evidence type="ECO:0000313" key="5">
    <source>
        <dbReference type="EMBL" id="MBY9075983.1"/>
    </source>
</evidence>
<comment type="caution">
    <text evidence="5">The sequence shown here is derived from an EMBL/GenBank/DDBJ whole genome shotgun (WGS) entry which is preliminary data.</text>
</comment>
<organism evidence="5 6">
    <name type="scientific">Nocardioides jiangsuensis</name>
    <dbReference type="NCBI Taxonomy" id="2866161"/>
    <lineage>
        <taxon>Bacteria</taxon>
        <taxon>Bacillati</taxon>
        <taxon>Actinomycetota</taxon>
        <taxon>Actinomycetes</taxon>
        <taxon>Propionibacteriales</taxon>
        <taxon>Nocardioidaceae</taxon>
        <taxon>Nocardioides</taxon>
    </lineage>
</organism>
<evidence type="ECO:0000256" key="1">
    <source>
        <dbReference type="ARBA" id="ARBA00008520"/>
    </source>
</evidence>
<name>A0ABS7RPK7_9ACTN</name>